<reference evidence="1 2" key="1">
    <citation type="submission" date="2015-04" db="EMBL/GenBank/DDBJ databases">
        <title>Whole genome shotgun sequence of Flavihumibacter petaseus NBRC 106054.</title>
        <authorList>
            <person name="Miyazawa S."/>
            <person name="Hosoyama A."/>
            <person name="Hashimoto M."/>
            <person name="Noguchi M."/>
            <person name="Tsuchikane K."/>
            <person name="Ohji S."/>
            <person name="Yamazoe A."/>
            <person name="Ichikawa N."/>
            <person name="Kimura A."/>
            <person name="Fujita N."/>
        </authorList>
    </citation>
    <scope>NUCLEOTIDE SEQUENCE [LARGE SCALE GENOMIC DNA]</scope>
    <source>
        <strain evidence="1 2">NBRC 106054</strain>
    </source>
</reference>
<evidence type="ECO:0000313" key="2">
    <source>
        <dbReference type="Proteomes" id="UP000033121"/>
    </source>
</evidence>
<accession>A0A0E9MY60</accession>
<dbReference type="Gene3D" id="2.40.128.490">
    <property type="entry name" value="Uncharacterised protein PF14869, DUF4488"/>
    <property type="match status" value="1"/>
</dbReference>
<dbReference type="OrthoDB" id="706756at2"/>
<dbReference type="RefSeq" id="WP_052955578.1">
    <property type="nucleotide sequence ID" value="NZ_BBWV01000001.1"/>
</dbReference>
<dbReference type="AlphaFoldDB" id="A0A0E9MY60"/>
<protein>
    <recommendedName>
        <fullName evidence="3">Membrane or secreted protein</fullName>
    </recommendedName>
</protein>
<gene>
    <name evidence="1" type="ORF">FPE01S_01_14480</name>
</gene>
<sequence length="237" mass="27062">MPVRKYLVLLFGFIPLLLHAQETEKWKGVWQLQDDSLTHLLLIAANYYSYAVFSTTGKTFVHTEGGRWRSFAGTPVVECITEFNASDITQVKEKTNDSILINKFHYKKAKPFPTDSWKHQPFGDNPLAGVWRISERERDGQMTGIPYGARKTIKILCGDWFQWAAINTDTGEFFGTGGGNYSYAQGRYTETIRFFSRDASRVGLTLNFADTVTHEKWDHQGKSSKGDPIHEIWVPIK</sequence>
<evidence type="ECO:0008006" key="3">
    <source>
        <dbReference type="Google" id="ProtNLM"/>
    </source>
</evidence>
<proteinExistence type="predicted"/>
<dbReference type="EMBL" id="BBWV01000001">
    <property type="protein sequence ID" value="GAO42433.1"/>
    <property type="molecule type" value="Genomic_DNA"/>
</dbReference>
<evidence type="ECO:0000313" key="1">
    <source>
        <dbReference type="EMBL" id="GAO42433.1"/>
    </source>
</evidence>
<name>A0A0E9MY60_9BACT</name>
<dbReference type="STRING" id="1220578.FPE01S_01_14480"/>
<keyword evidence="2" id="KW-1185">Reference proteome</keyword>
<organism evidence="1 2">
    <name type="scientific">Flavihumibacter petaseus NBRC 106054</name>
    <dbReference type="NCBI Taxonomy" id="1220578"/>
    <lineage>
        <taxon>Bacteria</taxon>
        <taxon>Pseudomonadati</taxon>
        <taxon>Bacteroidota</taxon>
        <taxon>Chitinophagia</taxon>
        <taxon>Chitinophagales</taxon>
        <taxon>Chitinophagaceae</taxon>
        <taxon>Flavihumibacter</taxon>
    </lineage>
</organism>
<dbReference type="Proteomes" id="UP000033121">
    <property type="component" value="Unassembled WGS sequence"/>
</dbReference>
<comment type="caution">
    <text evidence="1">The sequence shown here is derived from an EMBL/GenBank/DDBJ whole genome shotgun (WGS) entry which is preliminary data.</text>
</comment>